<feature type="domain" description="IQCH-like ATP-grasp" evidence="2">
    <location>
        <begin position="637"/>
        <end position="900"/>
    </location>
</feature>
<dbReference type="EMBL" id="CAJFCJ010000017">
    <property type="protein sequence ID" value="CAD5122528.1"/>
    <property type="molecule type" value="Genomic_DNA"/>
</dbReference>
<feature type="region of interest" description="Disordered" evidence="1">
    <location>
        <begin position="93"/>
        <end position="118"/>
    </location>
</feature>
<reference evidence="3 4" key="1">
    <citation type="submission" date="2020-08" db="EMBL/GenBank/DDBJ databases">
        <authorList>
            <person name="Hejnol A."/>
        </authorList>
    </citation>
    <scope>NUCLEOTIDE SEQUENCE [LARGE SCALE GENOMIC DNA]</scope>
</reference>
<sequence>MSSMTENQSNAEDVGETLIKTQNDLIKLREYLSKSGVSDMAPLESAIERMEEKIQTRTEEILDRINGQVMSLPSLEENDMTVSIQIFDLEKSQQQVPKKKPEEAKVNGLVSPSPGQKVKLKQDAKALANPYSSRNRQVLHDNHGIQLPLLVDHKLPAPEGQVYKGSTVEKLATLSSKHDPQSTPPPIKEEDAKKGILSLTQRRLIPPTAELQFSPSPLQLQLVNMRPAEEKRNSIGPGNQKSYSTAVVPVKKVEEASSSGRRTTSSNKNRRTTPVAVKNVELGIHQPMPPPTTPASGDFKEKGHRIAVQNGRLREAAPEFHAYKQAYCLNWGPIATLLKRSCKLLQNYNVPIAFIQGDKAAELAFEIELEGDLTIPQLLSIIANREDVEAIIKQPGRTFRATDTGVHKAAARIQATWKMFGQRRNYLEYRRKKWAAGVIAISWIMSVKMSKVRRQLKTTRLEQVASFKRRLQDLKKRWPSIKESRRVIIHINSYGYNDYIRKSTTKLNIRQNLQMARLCDLRDDNVDVIYISSVTISDEMTQYYSKLMGLKPAIESSNVDDQRDISERFTIITPDAINSFPAHNMCLASLLKYSPRTLNRIKSIIKGREAYIYTGFPQIDDLAVADALNVPIICSEPNISSSYSSKSGSRRILIGADVPIPPGEFDIYKAQHLYESLAQLIIDNLQVSRWLIKIDEEMEGRGIAYIDIDKHLQCYDWAVREAARYGDKWNKKWAQEAALIKIQTELPSVIQQFAIPACRDIYPTWEEFEKALISRGGGVEASPPSESVTAITADMMIEPDGTIQLLSVGDQVHAENPFHCWGISVPQSSVEPQQLNEILQKVAETCRNRHIVGPISIDLVTFIHPKTMEQLVWAVNVNMKYSDTMAMFNMLLFATNAKFDAVNHVLECPPPPPDPKKRRDAKPQTETNNSRYAVLSTRLQHSNLTVVHYSVFFQMCRAHGIGYDVREKQGTIFTLVDSFSRDRLGMLTVSDTLQAALASFARNLSVIHQEISAPNMQGESNFRAVIDDIEAILGTTVENADEENVENEK</sequence>
<protein>
    <submittedName>
        <fullName evidence="3">DgyrCDS10947</fullName>
    </submittedName>
</protein>
<feature type="region of interest" description="Disordered" evidence="1">
    <location>
        <begin position="252"/>
        <end position="272"/>
    </location>
</feature>
<evidence type="ECO:0000313" key="4">
    <source>
        <dbReference type="Proteomes" id="UP000549394"/>
    </source>
</evidence>
<dbReference type="AlphaFoldDB" id="A0A7I8W4D6"/>
<dbReference type="InterPro" id="IPR056855">
    <property type="entry name" value="ATP-grasp_IQCH"/>
</dbReference>
<dbReference type="PROSITE" id="PS50096">
    <property type="entry name" value="IQ"/>
    <property type="match status" value="1"/>
</dbReference>
<dbReference type="InterPro" id="IPR038752">
    <property type="entry name" value="IQCH"/>
</dbReference>
<dbReference type="Proteomes" id="UP000549394">
    <property type="component" value="Unassembled WGS sequence"/>
</dbReference>
<organism evidence="3 4">
    <name type="scientific">Dimorphilus gyrociliatus</name>
    <dbReference type="NCBI Taxonomy" id="2664684"/>
    <lineage>
        <taxon>Eukaryota</taxon>
        <taxon>Metazoa</taxon>
        <taxon>Spiralia</taxon>
        <taxon>Lophotrochozoa</taxon>
        <taxon>Annelida</taxon>
        <taxon>Polychaeta</taxon>
        <taxon>Polychaeta incertae sedis</taxon>
        <taxon>Dinophilidae</taxon>
        <taxon>Dimorphilus</taxon>
    </lineage>
</organism>
<feature type="compositionally biased region" description="Basic and acidic residues" evidence="1">
    <location>
        <begin position="914"/>
        <end position="923"/>
    </location>
</feature>
<proteinExistence type="predicted"/>
<dbReference type="PANTHER" id="PTHR14465:SF0">
    <property type="entry name" value="IQ DOMAIN-CONTAINING PROTEIN H"/>
    <property type="match status" value="1"/>
</dbReference>
<gene>
    <name evidence="3" type="ORF">DGYR_LOCUS10329</name>
</gene>
<feature type="region of interest" description="Disordered" evidence="1">
    <location>
        <begin position="908"/>
        <end position="928"/>
    </location>
</feature>
<dbReference type="Pfam" id="PF24923">
    <property type="entry name" value="ATP-grasp_IQCH"/>
    <property type="match status" value="1"/>
</dbReference>
<accession>A0A7I8W4D6</accession>
<evidence type="ECO:0000259" key="2">
    <source>
        <dbReference type="Pfam" id="PF24923"/>
    </source>
</evidence>
<evidence type="ECO:0000256" key="1">
    <source>
        <dbReference type="SAM" id="MobiDB-lite"/>
    </source>
</evidence>
<dbReference type="PANTHER" id="PTHR14465">
    <property type="entry name" value="IQ DOMAIN-CONTAINING PROTEIN H"/>
    <property type="match status" value="1"/>
</dbReference>
<evidence type="ECO:0000313" key="3">
    <source>
        <dbReference type="EMBL" id="CAD5122528.1"/>
    </source>
</evidence>
<comment type="caution">
    <text evidence="3">The sequence shown here is derived from an EMBL/GenBank/DDBJ whole genome shotgun (WGS) entry which is preliminary data.</text>
</comment>
<name>A0A7I8W4D6_9ANNE</name>
<feature type="compositionally biased region" description="Low complexity" evidence="1">
    <location>
        <begin position="257"/>
        <end position="267"/>
    </location>
</feature>
<keyword evidence="4" id="KW-1185">Reference proteome</keyword>
<dbReference type="OrthoDB" id="2117703at2759"/>